<evidence type="ECO:0008006" key="4">
    <source>
        <dbReference type="Google" id="ProtNLM"/>
    </source>
</evidence>
<dbReference type="AlphaFoldDB" id="A0A6A6WI99"/>
<feature type="chain" id="PRO_5025562480" description="EB domain-containing protein" evidence="1">
    <location>
        <begin position="21"/>
        <end position="225"/>
    </location>
</feature>
<evidence type="ECO:0000313" key="2">
    <source>
        <dbReference type="EMBL" id="KAF2761835.1"/>
    </source>
</evidence>
<dbReference type="GeneID" id="54484309"/>
<gene>
    <name evidence="2" type="ORF">EJ05DRAFT_472792</name>
</gene>
<dbReference type="EMBL" id="ML996566">
    <property type="protein sequence ID" value="KAF2761835.1"/>
    <property type="molecule type" value="Genomic_DNA"/>
</dbReference>
<protein>
    <recommendedName>
        <fullName evidence="4">EB domain-containing protein</fullName>
    </recommendedName>
</protein>
<organism evidence="2 3">
    <name type="scientific">Pseudovirgaria hyperparasitica</name>
    <dbReference type="NCBI Taxonomy" id="470096"/>
    <lineage>
        <taxon>Eukaryota</taxon>
        <taxon>Fungi</taxon>
        <taxon>Dikarya</taxon>
        <taxon>Ascomycota</taxon>
        <taxon>Pezizomycotina</taxon>
        <taxon>Dothideomycetes</taxon>
        <taxon>Dothideomycetes incertae sedis</taxon>
        <taxon>Acrospermales</taxon>
        <taxon>Acrospermaceae</taxon>
        <taxon>Pseudovirgaria</taxon>
    </lineage>
</organism>
<keyword evidence="1" id="KW-0732">Signal</keyword>
<sequence length="225" mass="23776">MPTIFSVLPIFLFQAFTTSAAPDDSIAIAVTTNPQTPTSLPSYCTTAPSSVYIPTYTLSGDDDTSTPPLPCNKATYATQEGYCCSNGIACANGECTCPNGTLIYSLPLEPCVTLNPYYSGCPGNILRDLCCSGPGVFAYAEEYGGSMTTPQCWHGATQVWTRTTMPGGEVVTSTLPPGISYTETRCFTCPLYTRSSTGAAAMPTGRVKGDDFVVKIMAVIILITL</sequence>
<reference evidence="2" key="1">
    <citation type="journal article" date="2020" name="Stud. Mycol.">
        <title>101 Dothideomycetes genomes: a test case for predicting lifestyles and emergence of pathogens.</title>
        <authorList>
            <person name="Haridas S."/>
            <person name="Albert R."/>
            <person name="Binder M."/>
            <person name="Bloem J."/>
            <person name="Labutti K."/>
            <person name="Salamov A."/>
            <person name="Andreopoulos B."/>
            <person name="Baker S."/>
            <person name="Barry K."/>
            <person name="Bills G."/>
            <person name="Bluhm B."/>
            <person name="Cannon C."/>
            <person name="Castanera R."/>
            <person name="Culley D."/>
            <person name="Daum C."/>
            <person name="Ezra D."/>
            <person name="Gonzalez J."/>
            <person name="Henrissat B."/>
            <person name="Kuo A."/>
            <person name="Liang C."/>
            <person name="Lipzen A."/>
            <person name="Lutzoni F."/>
            <person name="Magnuson J."/>
            <person name="Mondo S."/>
            <person name="Nolan M."/>
            <person name="Ohm R."/>
            <person name="Pangilinan J."/>
            <person name="Park H.-J."/>
            <person name="Ramirez L."/>
            <person name="Alfaro M."/>
            <person name="Sun H."/>
            <person name="Tritt A."/>
            <person name="Yoshinaga Y."/>
            <person name="Zwiers L.-H."/>
            <person name="Turgeon B."/>
            <person name="Goodwin S."/>
            <person name="Spatafora J."/>
            <person name="Crous P."/>
            <person name="Grigoriev I."/>
        </authorList>
    </citation>
    <scope>NUCLEOTIDE SEQUENCE</scope>
    <source>
        <strain evidence="2">CBS 121739</strain>
    </source>
</reference>
<evidence type="ECO:0000256" key="1">
    <source>
        <dbReference type="SAM" id="SignalP"/>
    </source>
</evidence>
<accession>A0A6A6WI99</accession>
<dbReference type="OrthoDB" id="3000466at2759"/>
<evidence type="ECO:0000313" key="3">
    <source>
        <dbReference type="Proteomes" id="UP000799437"/>
    </source>
</evidence>
<proteinExistence type="predicted"/>
<name>A0A6A6WI99_9PEZI</name>
<dbReference type="RefSeq" id="XP_033604286.1">
    <property type="nucleotide sequence ID" value="XM_033743255.1"/>
</dbReference>
<dbReference type="Proteomes" id="UP000799437">
    <property type="component" value="Unassembled WGS sequence"/>
</dbReference>
<feature type="signal peptide" evidence="1">
    <location>
        <begin position="1"/>
        <end position="20"/>
    </location>
</feature>
<keyword evidence="3" id="KW-1185">Reference proteome</keyword>